<dbReference type="AlphaFoldDB" id="A0A9W7C0A9"/>
<feature type="compositionally biased region" description="Acidic residues" evidence="1">
    <location>
        <begin position="127"/>
        <end position="151"/>
    </location>
</feature>
<name>A0A9W7C0A9_9STRA</name>
<evidence type="ECO:0000313" key="2">
    <source>
        <dbReference type="EMBL" id="GMH95933.1"/>
    </source>
</evidence>
<organism evidence="2 3">
    <name type="scientific">Triparma verrucosa</name>
    <dbReference type="NCBI Taxonomy" id="1606542"/>
    <lineage>
        <taxon>Eukaryota</taxon>
        <taxon>Sar</taxon>
        <taxon>Stramenopiles</taxon>
        <taxon>Ochrophyta</taxon>
        <taxon>Bolidophyceae</taxon>
        <taxon>Parmales</taxon>
        <taxon>Triparmaceae</taxon>
        <taxon>Triparma</taxon>
    </lineage>
</organism>
<reference evidence="3" key="1">
    <citation type="journal article" date="2023" name="Commun. Biol.">
        <title>Genome analysis of Parmales, the sister group of diatoms, reveals the evolutionary specialization of diatoms from phago-mixotrophs to photoautotrophs.</title>
        <authorList>
            <person name="Ban H."/>
            <person name="Sato S."/>
            <person name="Yoshikawa S."/>
            <person name="Yamada K."/>
            <person name="Nakamura Y."/>
            <person name="Ichinomiya M."/>
            <person name="Sato N."/>
            <person name="Blanc-Mathieu R."/>
            <person name="Endo H."/>
            <person name="Kuwata A."/>
            <person name="Ogata H."/>
        </authorList>
    </citation>
    <scope>NUCLEOTIDE SEQUENCE [LARGE SCALE GENOMIC DNA]</scope>
    <source>
        <strain evidence="3">NIES 3699</strain>
    </source>
</reference>
<feature type="region of interest" description="Disordered" evidence="1">
    <location>
        <begin position="234"/>
        <end position="275"/>
    </location>
</feature>
<accession>A0A9W7C0A9</accession>
<protein>
    <submittedName>
        <fullName evidence="2">Uncharacterized protein</fullName>
    </submittedName>
</protein>
<dbReference type="EMBL" id="BRXX01000176">
    <property type="protein sequence ID" value="GMH95933.1"/>
    <property type="molecule type" value="Genomic_DNA"/>
</dbReference>
<feature type="region of interest" description="Disordered" evidence="1">
    <location>
        <begin position="127"/>
        <end position="177"/>
    </location>
</feature>
<sequence length="275" mass="30447">MSDKLPSPTKDGSDGGGNDEGGKRGAPNTSAARQTFFGMYSGDKNQHNIQSDLKSKARRASNILAQIDKGRTGKRTSKAHEDVRLTFRDQRRRSTINRGGSEEGGVEKVDGDGLSALKISYGHGMDDDDDLDYLDDIELPPGFESDEEEEEERKPRQTITRDTNTVSEVQSKVDKEKDKQAALMRKVRKSQAEASLEGLDIKNFESVHTKLLNTSNSSKRASIRTQIVKKKLEAKQEGRKSGIHTTVKTTEISRQRKKSVAALSTMPQKGMLPKI</sequence>
<dbReference type="Proteomes" id="UP001165160">
    <property type="component" value="Unassembled WGS sequence"/>
</dbReference>
<keyword evidence="3" id="KW-1185">Reference proteome</keyword>
<gene>
    <name evidence="2" type="ORF">TrVE_jg11888</name>
</gene>
<evidence type="ECO:0000256" key="1">
    <source>
        <dbReference type="SAM" id="MobiDB-lite"/>
    </source>
</evidence>
<feature type="compositionally biased region" description="Polar residues" evidence="1">
    <location>
        <begin position="157"/>
        <end position="170"/>
    </location>
</feature>
<feature type="region of interest" description="Disordered" evidence="1">
    <location>
        <begin position="1"/>
        <end position="113"/>
    </location>
</feature>
<evidence type="ECO:0000313" key="3">
    <source>
        <dbReference type="Proteomes" id="UP001165160"/>
    </source>
</evidence>
<feature type="compositionally biased region" description="Polar residues" evidence="1">
    <location>
        <begin position="243"/>
        <end position="252"/>
    </location>
</feature>
<proteinExistence type="predicted"/>
<comment type="caution">
    <text evidence="2">The sequence shown here is derived from an EMBL/GenBank/DDBJ whole genome shotgun (WGS) entry which is preliminary data.</text>
</comment>
<feature type="compositionally biased region" description="Basic and acidic residues" evidence="1">
    <location>
        <begin position="78"/>
        <end position="89"/>
    </location>
</feature>